<evidence type="ECO:0000256" key="4">
    <source>
        <dbReference type="ARBA" id="ARBA00023015"/>
    </source>
</evidence>
<proteinExistence type="inferred from homology"/>
<dbReference type="Gene3D" id="1.10.10.10">
    <property type="entry name" value="Winged helix-like DNA-binding domain superfamily/Winged helix DNA-binding domain"/>
    <property type="match status" value="1"/>
</dbReference>
<keyword evidence="5" id="KW-0238">DNA-binding</keyword>
<keyword evidence="3" id="KW-0862">Zinc</keyword>
<reference evidence="7 8" key="1">
    <citation type="submission" date="2016-11" db="EMBL/GenBank/DDBJ databases">
        <authorList>
            <person name="Varghese N."/>
            <person name="Submissions S."/>
        </authorList>
    </citation>
    <scope>NUCLEOTIDE SEQUENCE [LARGE SCALE GENOMIC DNA]</scope>
    <source>
        <strain evidence="7 8">DSM 20664</strain>
    </source>
</reference>
<dbReference type="InterPro" id="IPR036390">
    <property type="entry name" value="WH_DNA-bd_sf"/>
</dbReference>
<evidence type="ECO:0000256" key="2">
    <source>
        <dbReference type="ARBA" id="ARBA00022491"/>
    </source>
</evidence>
<evidence type="ECO:0000256" key="6">
    <source>
        <dbReference type="ARBA" id="ARBA00023163"/>
    </source>
</evidence>
<gene>
    <name evidence="7" type="ORF">SAMN05444368_0984</name>
</gene>
<evidence type="ECO:0000313" key="8">
    <source>
        <dbReference type="Proteomes" id="UP000185093"/>
    </source>
</evidence>
<evidence type="ECO:0000256" key="5">
    <source>
        <dbReference type="ARBA" id="ARBA00023125"/>
    </source>
</evidence>
<organism evidence="7 8">
    <name type="scientific">Acetomicrobium flavidum</name>
    <dbReference type="NCBI Taxonomy" id="49896"/>
    <lineage>
        <taxon>Bacteria</taxon>
        <taxon>Thermotogati</taxon>
        <taxon>Synergistota</taxon>
        <taxon>Synergistia</taxon>
        <taxon>Synergistales</taxon>
        <taxon>Acetomicrobiaceae</taxon>
        <taxon>Acetomicrobium</taxon>
    </lineage>
</organism>
<keyword evidence="2" id="KW-0678">Repressor</keyword>
<keyword evidence="4" id="KW-0805">Transcription regulation</keyword>
<evidence type="ECO:0000256" key="3">
    <source>
        <dbReference type="ARBA" id="ARBA00022833"/>
    </source>
</evidence>
<dbReference type="CDD" id="cd07153">
    <property type="entry name" value="Fur_like"/>
    <property type="match status" value="1"/>
</dbReference>
<evidence type="ECO:0000256" key="1">
    <source>
        <dbReference type="ARBA" id="ARBA00007957"/>
    </source>
</evidence>
<evidence type="ECO:0000313" key="7">
    <source>
        <dbReference type="EMBL" id="SIN66906.1"/>
    </source>
</evidence>
<name>A0ABY1JCV7_9BACT</name>
<dbReference type="InterPro" id="IPR036388">
    <property type="entry name" value="WH-like_DNA-bd_sf"/>
</dbReference>
<dbReference type="PANTHER" id="PTHR33202">
    <property type="entry name" value="ZINC UPTAKE REGULATION PROTEIN"/>
    <property type="match status" value="1"/>
</dbReference>
<sequence>MGFAAFLYDRKADREVIEIVDEEKLKEKVEEYLRSLQEKGFRITSQRRLIVETILQNWDKHPNVRELLDLIQEKDPSIGLATIYRTVELLVEMGFLHEVNLDEGFSRFEVSRKDIHFHLVCRGCGKVVHLEDEDQKSQVAEEWAQDMGFTLLPQSIELFGVCHECLEKGFDPSRMPQRECRCRRRRRMHRGLM</sequence>
<protein>
    <submittedName>
        <fullName evidence="7">Fur family transcriptional regulator, ferric uptake regulator</fullName>
    </submittedName>
</protein>
<dbReference type="Pfam" id="PF01475">
    <property type="entry name" value="FUR"/>
    <property type="match status" value="1"/>
</dbReference>
<dbReference type="EMBL" id="FSQZ01000001">
    <property type="protein sequence ID" value="SIN66906.1"/>
    <property type="molecule type" value="Genomic_DNA"/>
</dbReference>
<keyword evidence="8" id="KW-1185">Reference proteome</keyword>
<dbReference type="SUPFAM" id="SSF46785">
    <property type="entry name" value="Winged helix' DNA-binding domain"/>
    <property type="match status" value="1"/>
</dbReference>
<dbReference type="PANTHER" id="PTHR33202:SF7">
    <property type="entry name" value="FERRIC UPTAKE REGULATION PROTEIN"/>
    <property type="match status" value="1"/>
</dbReference>
<accession>A0ABY1JCV7</accession>
<dbReference type="InterPro" id="IPR002481">
    <property type="entry name" value="FUR"/>
</dbReference>
<dbReference type="InterPro" id="IPR043135">
    <property type="entry name" value="Fur_C"/>
</dbReference>
<comment type="caution">
    <text evidence="7">The sequence shown here is derived from an EMBL/GenBank/DDBJ whole genome shotgun (WGS) entry which is preliminary data.</text>
</comment>
<keyword evidence="6" id="KW-0804">Transcription</keyword>
<comment type="similarity">
    <text evidence="1">Belongs to the Fur family.</text>
</comment>
<dbReference type="Gene3D" id="3.30.1490.190">
    <property type="match status" value="1"/>
</dbReference>
<dbReference type="Proteomes" id="UP000185093">
    <property type="component" value="Unassembled WGS sequence"/>
</dbReference>